<feature type="compositionally biased region" description="Acidic residues" evidence="1">
    <location>
        <begin position="621"/>
        <end position="632"/>
    </location>
</feature>
<dbReference type="Proteomes" id="UP000245946">
    <property type="component" value="Unassembled WGS sequence"/>
</dbReference>
<reference evidence="2 3" key="1">
    <citation type="journal article" date="2018" name="Mol. Biol. Evol.">
        <title>Broad Genomic Sampling Reveals a Smut Pathogenic Ancestry of the Fungal Clade Ustilaginomycotina.</title>
        <authorList>
            <person name="Kijpornyongpan T."/>
            <person name="Mondo S.J."/>
            <person name="Barry K."/>
            <person name="Sandor L."/>
            <person name="Lee J."/>
            <person name="Lipzen A."/>
            <person name="Pangilinan J."/>
            <person name="LaButti K."/>
            <person name="Hainaut M."/>
            <person name="Henrissat B."/>
            <person name="Grigoriev I.V."/>
            <person name="Spatafora J.W."/>
            <person name="Aime M.C."/>
        </authorList>
    </citation>
    <scope>NUCLEOTIDE SEQUENCE [LARGE SCALE GENOMIC DNA]</scope>
    <source>
        <strain evidence="2 3">MCA 4186</strain>
    </source>
</reference>
<proteinExistence type="predicted"/>
<accession>A0A316ZGE1</accession>
<feature type="compositionally biased region" description="Low complexity" evidence="1">
    <location>
        <begin position="786"/>
        <end position="826"/>
    </location>
</feature>
<evidence type="ECO:0000256" key="1">
    <source>
        <dbReference type="SAM" id="MobiDB-lite"/>
    </source>
</evidence>
<gene>
    <name evidence="2" type="ORF">FA09DRAFT_336463</name>
</gene>
<feature type="compositionally biased region" description="Gly residues" evidence="1">
    <location>
        <begin position="177"/>
        <end position="187"/>
    </location>
</feature>
<dbReference type="RefSeq" id="XP_025600595.1">
    <property type="nucleotide sequence ID" value="XM_025743888.1"/>
</dbReference>
<feature type="region of interest" description="Disordered" evidence="1">
    <location>
        <begin position="602"/>
        <end position="632"/>
    </location>
</feature>
<feature type="compositionally biased region" description="Low complexity" evidence="1">
    <location>
        <begin position="149"/>
        <end position="159"/>
    </location>
</feature>
<dbReference type="GeneID" id="37271432"/>
<feature type="compositionally biased region" description="Polar residues" evidence="1">
    <location>
        <begin position="477"/>
        <end position="489"/>
    </location>
</feature>
<feature type="compositionally biased region" description="Gly residues" evidence="1">
    <location>
        <begin position="772"/>
        <end position="785"/>
    </location>
</feature>
<evidence type="ECO:0000313" key="2">
    <source>
        <dbReference type="EMBL" id="PWO00317.1"/>
    </source>
</evidence>
<evidence type="ECO:0000313" key="3">
    <source>
        <dbReference type="Proteomes" id="UP000245946"/>
    </source>
</evidence>
<organism evidence="2 3">
    <name type="scientific">Tilletiopsis washingtonensis</name>
    <dbReference type="NCBI Taxonomy" id="58919"/>
    <lineage>
        <taxon>Eukaryota</taxon>
        <taxon>Fungi</taxon>
        <taxon>Dikarya</taxon>
        <taxon>Basidiomycota</taxon>
        <taxon>Ustilaginomycotina</taxon>
        <taxon>Exobasidiomycetes</taxon>
        <taxon>Entylomatales</taxon>
        <taxon>Entylomatales incertae sedis</taxon>
        <taxon>Tilletiopsis</taxon>
    </lineage>
</organism>
<feature type="region of interest" description="Disordered" evidence="1">
    <location>
        <begin position="113"/>
        <end position="191"/>
    </location>
</feature>
<feature type="compositionally biased region" description="Basic residues" evidence="1">
    <location>
        <begin position="121"/>
        <end position="131"/>
    </location>
</feature>
<feature type="region of interest" description="Disordered" evidence="1">
    <location>
        <begin position="878"/>
        <end position="922"/>
    </location>
</feature>
<feature type="compositionally biased region" description="Gly residues" evidence="1">
    <location>
        <begin position="889"/>
        <end position="915"/>
    </location>
</feature>
<sequence length="922" mass="91722">MRVSSSFVALALGAGSPILSSGFFAAAAPLSATADASPAASPNPAGSSEGFAAPEAISQRGLLGLGLNNDASAPLLTGELGQNTSKGDVIDADLNLCGLLGIGCDKSATAGGKVNSNAIPKKTKSTSKPKKVVQQSLPKQFKPRPNNIGSGKKSSSTKKVGAHKVQINDKHDSHGGSATGGNGGHAEGGAADCSTSGSLIGVNALNFNSCNGGAGGEANGGIATGGRGGDSLNSLLSRDGAAHVDANSATAQLSQRDGAAHIDAQSATAQFQQRGVAAAAKPEGIVASADDVETNVRRGVAHIAVVPASQAKLLPARRDINAATTPEGIQTFAATHEPAAPAAPAAPEAPEAPAAPAAPGQAMPKRDLDATASQQQVQAALSHAERGLPEATIPTDFNAKAAELAAGAPAAAKVPSAKAPAAPKAPAAAKLPAAAKAPAAAKVPVDAPAAAKAPAAPAVPASTTPFGSMLRRALTAATSPSSVQAQASKFNPRGTTDYAVPADEAVSHSVLVQRDVDATAAPESVDAVLSRRAKGGNAKSGNGGSANGGKSDSSITDSLIAVNALNFGSNNGGAGGLANSGKAAGGRAGKFVNKAETHHAKLSTAKKLTGRDSDASADPSEFQDEDGEDLDERDVLVEYVPASLPTERDVLVEYVPASIPTERDVLVEYVPAGLPTRDLNIEYVPASIPTERDVDVVYGAAAPEAPAAPAAPATSDVHQRATNVAYDAQQQQLQAVNSATDSAAEVQRRSSNSAQIHAGKADHGRVTVANAGNGGDATSGNGGQANGHSNSHSNNHGSAHADSSRASGSSSQQRAKSFATKASSAKPLTAAVASEHNLVEIDLEMLSQLLTTDQWDFLSSSRKTYHKAQSHAVKFNKLAGGNNKSSLGSGLGRGNSGGGNGGSANSGNATGGRGGDAIVNEH</sequence>
<feature type="region of interest" description="Disordered" evidence="1">
    <location>
        <begin position="338"/>
        <end position="383"/>
    </location>
</feature>
<name>A0A316ZGE1_9BASI</name>
<feature type="region of interest" description="Disordered" evidence="1">
    <location>
        <begin position="477"/>
        <end position="496"/>
    </location>
</feature>
<feature type="region of interest" description="Disordered" evidence="1">
    <location>
        <begin position="530"/>
        <end position="552"/>
    </location>
</feature>
<feature type="region of interest" description="Disordered" evidence="1">
    <location>
        <begin position="735"/>
        <end position="827"/>
    </location>
</feature>
<feature type="compositionally biased region" description="Low complexity" evidence="1">
    <location>
        <begin position="338"/>
        <end position="359"/>
    </location>
</feature>
<dbReference type="AlphaFoldDB" id="A0A316ZGE1"/>
<keyword evidence="3" id="KW-1185">Reference proteome</keyword>
<protein>
    <submittedName>
        <fullName evidence="2">Uncharacterized protein</fullName>
    </submittedName>
</protein>
<dbReference type="EMBL" id="KZ819285">
    <property type="protein sequence ID" value="PWO00317.1"/>
    <property type="molecule type" value="Genomic_DNA"/>
</dbReference>